<keyword evidence="3" id="KW-1185">Reference proteome</keyword>
<feature type="compositionally biased region" description="Basic and acidic residues" evidence="1">
    <location>
        <begin position="39"/>
        <end position="48"/>
    </location>
</feature>
<dbReference type="AlphaFoldDB" id="A0AAV4A0A8"/>
<accession>A0AAV4A0A8</accession>
<evidence type="ECO:0000256" key="1">
    <source>
        <dbReference type="SAM" id="MobiDB-lite"/>
    </source>
</evidence>
<dbReference type="Proteomes" id="UP000735302">
    <property type="component" value="Unassembled WGS sequence"/>
</dbReference>
<sequence length="136" mass="15437">TKAAMRAEKPETAAEIFQSAVGFLSQEIPDPTCQASDSQTRDNERDMEEDMKTLTERIYTLEKQFQKEKLEVQKNCSSLELKVSTSSDSMGIKILHLSRKFDSLKNDVQALDSETRQNLKEVSKLISVCKPVHLKD</sequence>
<dbReference type="EMBL" id="BLXT01003393">
    <property type="protein sequence ID" value="GFO01555.1"/>
    <property type="molecule type" value="Genomic_DNA"/>
</dbReference>
<comment type="caution">
    <text evidence="2">The sequence shown here is derived from an EMBL/GenBank/DDBJ whole genome shotgun (WGS) entry which is preliminary data.</text>
</comment>
<protein>
    <recommendedName>
        <fullName evidence="4">Centromere protein Q</fullName>
    </recommendedName>
</protein>
<proteinExistence type="predicted"/>
<feature type="non-terminal residue" evidence="2">
    <location>
        <position position="1"/>
    </location>
</feature>
<organism evidence="2 3">
    <name type="scientific">Plakobranchus ocellatus</name>
    <dbReference type="NCBI Taxonomy" id="259542"/>
    <lineage>
        <taxon>Eukaryota</taxon>
        <taxon>Metazoa</taxon>
        <taxon>Spiralia</taxon>
        <taxon>Lophotrochozoa</taxon>
        <taxon>Mollusca</taxon>
        <taxon>Gastropoda</taxon>
        <taxon>Heterobranchia</taxon>
        <taxon>Euthyneura</taxon>
        <taxon>Panpulmonata</taxon>
        <taxon>Sacoglossa</taxon>
        <taxon>Placobranchoidea</taxon>
        <taxon>Plakobranchidae</taxon>
        <taxon>Plakobranchus</taxon>
    </lineage>
</organism>
<reference evidence="2 3" key="1">
    <citation type="journal article" date="2021" name="Elife">
        <title>Chloroplast acquisition without the gene transfer in kleptoplastic sea slugs, Plakobranchus ocellatus.</title>
        <authorList>
            <person name="Maeda T."/>
            <person name="Takahashi S."/>
            <person name="Yoshida T."/>
            <person name="Shimamura S."/>
            <person name="Takaki Y."/>
            <person name="Nagai Y."/>
            <person name="Toyoda A."/>
            <person name="Suzuki Y."/>
            <person name="Arimoto A."/>
            <person name="Ishii H."/>
            <person name="Satoh N."/>
            <person name="Nishiyama T."/>
            <person name="Hasebe M."/>
            <person name="Maruyama T."/>
            <person name="Minagawa J."/>
            <person name="Obokata J."/>
            <person name="Shigenobu S."/>
        </authorList>
    </citation>
    <scope>NUCLEOTIDE SEQUENCE [LARGE SCALE GENOMIC DNA]</scope>
</reference>
<gene>
    <name evidence="2" type="ORF">PoB_002806000</name>
</gene>
<evidence type="ECO:0000313" key="3">
    <source>
        <dbReference type="Proteomes" id="UP000735302"/>
    </source>
</evidence>
<name>A0AAV4A0A8_9GAST</name>
<feature type="region of interest" description="Disordered" evidence="1">
    <location>
        <begin position="28"/>
        <end position="48"/>
    </location>
</feature>
<evidence type="ECO:0000313" key="2">
    <source>
        <dbReference type="EMBL" id="GFO01555.1"/>
    </source>
</evidence>
<evidence type="ECO:0008006" key="4">
    <source>
        <dbReference type="Google" id="ProtNLM"/>
    </source>
</evidence>